<dbReference type="EMBL" id="JZCR01000019">
    <property type="protein sequence ID" value="KJW12592.1"/>
    <property type="molecule type" value="Genomic_DNA"/>
</dbReference>
<evidence type="ECO:0000313" key="1">
    <source>
        <dbReference type="EMBL" id="KJW12592.1"/>
    </source>
</evidence>
<dbReference type="PATRIC" id="fig|216463.3.peg.910"/>
<name>A0A0F3RUY2_9LACO</name>
<reference evidence="1 2" key="1">
    <citation type="submission" date="2015-03" db="EMBL/GenBank/DDBJ databases">
        <authorList>
            <person name="Zheng J."/>
            <person name="Ganezle M."/>
        </authorList>
    </citation>
    <scope>NUCLEOTIDE SEQUENCE [LARGE SCALE GENOMIC DNA]</scope>
    <source>
        <strain evidence="1 2">LP38</strain>
    </source>
</reference>
<evidence type="ECO:0000313" key="2">
    <source>
        <dbReference type="Proteomes" id="UP000033491"/>
    </source>
</evidence>
<dbReference type="Proteomes" id="UP000033491">
    <property type="component" value="Unassembled WGS sequence"/>
</dbReference>
<proteinExistence type="predicted"/>
<accession>A0A0F3RUY2</accession>
<sequence length="190" mass="22295">MVPKNVLDITTRAEFRQWLRTHHNQATECWLVAKKGKQPPTGCVWYLDAVEEALCFGWIDTMHKTIAGRNLQKFTPRARRSPWSELNKERCRRLERLGQMTPAGRAVLPEMDPAKFAIDPDIQQAFDQAPAAWTNFQRFPALYQRVRIDAIQRDKRKDRAVFDRRLHRLIEQSAANKMFGEWNDYGRLGE</sequence>
<dbReference type="OrthoDB" id="9796999at2"/>
<organism evidence="1 2">
    <name type="scientific">Levilactobacillus spicheri</name>
    <dbReference type="NCBI Taxonomy" id="216463"/>
    <lineage>
        <taxon>Bacteria</taxon>
        <taxon>Bacillati</taxon>
        <taxon>Bacillota</taxon>
        <taxon>Bacilli</taxon>
        <taxon>Lactobacillales</taxon>
        <taxon>Lactobacillaceae</taxon>
        <taxon>Levilactobacillus</taxon>
    </lineage>
</organism>
<comment type="caution">
    <text evidence="1">The sequence shown here is derived from an EMBL/GenBank/DDBJ whole genome shotgun (WGS) entry which is preliminary data.</text>
</comment>
<dbReference type="RefSeq" id="WP_045807700.1">
    <property type="nucleotide sequence ID" value="NZ_JZCR01000019.1"/>
</dbReference>
<dbReference type="AlphaFoldDB" id="A0A0F3RUY2"/>
<protein>
    <submittedName>
        <fullName evidence="1">Thymidylate synthase</fullName>
    </submittedName>
</protein>
<gene>
    <name evidence="1" type="ORF">VC81_08950</name>
</gene>
<dbReference type="STRING" id="216463.VC81_08950"/>
<dbReference type="Pfam" id="PF13376">
    <property type="entry name" value="OmdA"/>
    <property type="match status" value="1"/>
</dbReference>